<dbReference type="PANTHER" id="PTHR47472">
    <property type="entry name" value="PROPIONYL-COA CARBOXYLASE"/>
    <property type="match status" value="1"/>
</dbReference>
<evidence type="ECO:0000259" key="1">
    <source>
        <dbReference type="Pfam" id="PF07287"/>
    </source>
</evidence>
<dbReference type="AlphaFoldDB" id="A0A9J7APV1"/>
<keyword evidence="3" id="KW-1185">Reference proteome</keyword>
<protein>
    <submittedName>
        <fullName evidence="2">DUF1446 domain-containing protein</fullName>
    </submittedName>
</protein>
<feature type="domain" description="Acyclic terpene utilisation N-terminal" evidence="1">
    <location>
        <begin position="6"/>
        <end position="451"/>
    </location>
</feature>
<dbReference type="InterPro" id="IPR010839">
    <property type="entry name" value="AtuA_N"/>
</dbReference>
<dbReference type="EMBL" id="CP102480">
    <property type="protein sequence ID" value="UUX49190.1"/>
    <property type="molecule type" value="Genomic_DNA"/>
</dbReference>
<reference evidence="2" key="1">
    <citation type="submission" date="2022-08" db="EMBL/GenBank/DDBJ databases">
        <title>Nisaea acidiphila sp. nov., isolated from a marine algal debris and emended description of the genus Nisaea Urios et al. 2008.</title>
        <authorList>
            <person name="Kwon K."/>
        </authorList>
    </citation>
    <scope>NUCLEOTIDE SEQUENCE</scope>
    <source>
        <strain evidence="2">MEBiC11861</strain>
    </source>
</reference>
<dbReference type="Proteomes" id="UP001060336">
    <property type="component" value="Chromosome"/>
</dbReference>
<accession>A0A9J7APV1</accession>
<gene>
    <name evidence="2" type="ORF">NUH88_17510</name>
</gene>
<evidence type="ECO:0000313" key="3">
    <source>
        <dbReference type="Proteomes" id="UP001060336"/>
    </source>
</evidence>
<dbReference type="RefSeq" id="WP_257767715.1">
    <property type="nucleotide sequence ID" value="NZ_CP102480.1"/>
</dbReference>
<proteinExistence type="predicted"/>
<name>A0A9J7APV1_9PROT</name>
<dbReference type="KEGG" id="naci:NUH88_17510"/>
<dbReference type="Pfam" id="PF07287">
    <property type="entry name" value="AtuA"/>
    <property type="match status" value="1"/>
</dbReference>
<organism evidence="2 3">
    <name type="scientific">Nisaea acidiphila</name>
    <dbReference type="NCBI Taxonomy" id="1862145"/>
    <lineage>
        <taxon>Bacteria</taxon>
        <taxon>Pseudomonadati</taxon>
        <taxon>Pseudomonadota</taxon>
        <taxon>Alphaproteobacteria</taxon>
        <taxon>Rhodospirillales</taxon>
        <taxon>Thalassobaculaceae</taxon>
        <taxon>Nisaea</taxon>
    </lineage>
</organism>
<evidence type="ECO:0000313" key="2">
    <source>
        <dbReference type="EMBL" id="UUX49190.1"/>
    </source>
</evidence>
<dbReference type="PANTHER" id="PTHR47472:SF1">
    <property type="entry name" value="DUF1446-DOMAIN-CONTAINING PROTEIN"/>
    <property type="match status" value="1"/>
</dbReference>
<sequence length="457" mass="47850">MTSNLVHIGCGAGFAGDRKDAGGPIVDTLATRNGPKYLIFETLAERTLALAQKQKRKDPAKGYSPFLEAYVRPVLERCLEHGIRIVSNFGAANPVGGAQKILEIASELGCRTPRVAVVSGDDLLTVMDEAEIRAHRTIEGLPIGDGIFAANTYIGARPIAEALAGGADIVVVGRTTDPALVLGPLIHEFGWAEDDWDALAAGTLAGHLLECGAQVTGAYFADPGFKDVPDLAHVGFPVASITSDGAIKVTKADKTGGAVSPASVKEQILYEMHDPSAYLTADVVLDITAVSVSAEAENVVAVSGAKGKPRPDTLKTTVSFDGGWLGEAEISYAGPNALARAELARDVIRERCMESGSNAEYRFDIIGLSSTFDGGGGAYPDRVTPAPDGDFRVRAAVSCHSREVAEDLADEVLSLYCSGPAGGGGFRRNITAQIHTASILVDRNRLTPSVSYCGAEV</sequence>